<keyword evidence="2" id="KW-1185">Reference proteome</keyword>
<accession>A0A316VZZ1</accession>
<evidence type="ECO:0000313" key="1">
    <source>
        <dbReference type="EMBL" id="PWN41861.1"/>
    </source>
</evidence>
<reference evidence="1 2" key="1">
    <citation type="journal article" date="2018" name="Mol. Biol. Evol.">
        <title>Broad Genomic Sampling Reveals a Smut Pathogenic Ancestry of the Fungal Clade Ustilaginomycotina.</title>
        <authorList>
            <person name="Kijpornyongpan T."/>
            <person name="Mondo S.J."/>
            <person name="Barry K."/>
            <person name="Sandor L."/>
            <person name="Lee J."/>
            <person name="Lipzen A."/>
            <person name="Pangilinan J."/>
            <person name="LaButti K."/>
            <person name="Hainaut M."/>
            <person name="Henrissat B."/>
            <person name="Grigoriev I.V."/>
            <person name="Spatafora J.W."/>
            <person name="Aime M.C."/>
        </authorList>
    </citation>
    <scope>NUCLEOTIDE SEQUENCE [LARGE SCALE GENOMIC DNA]</scope>
    <source>
        <strain evidence="1 2">MCA 4658</strain>
    </source>
</reference>
<organism evidence="1 2">
    <name type="scientific">Ceraceosorus guamensis</name>
    <dbReference type="NCBI Taxonomy" id="1522189"/>
    <lineage>
        <taxon>Eukaryota</taxon>
        <taxon>Fungi</taxon>
        <taxon>Dikarya</taxon>
        <taxon>Basidiomycota</taxon>
        <taxon>Ustilaginomycotina</taxon>
        <taxon>Exobasidiomycetes</taxon>
        <taxon>Ceraceosorales</taxon>
        <taxon>Ceraceosoraceae</taxon>
        <taxon>Ceraceosorus</taxon>
    </lineage>
</organism>
<dbReference type="RefSeq" id="XP_025369021.1">
    <property type="nucleotide sequence ID" value="XM_025515665.1"/>
</dbReference>
<gene>
    <name evidence="1" type="ORF">IE81DRAFT_341747</name>
</gene>
<proteinExistence type="predicted"/>
<sequence length="95" mass="10349">MLMSPNRAVGWGIVLTLLLNIVGVALGLRWLYAASPSSNNSSSNGYAASRATYTRANKWLVITMMVIVTADTVQLSILLDRLFVTTVPFDHHGMP</sequence>
<dbReference type="AlphaFoldDB" id="A0A316VZZ1"/>
<protein>
    <submittedName>
        <fullName evidence="1">Uncharacterized protein</fullName>
    </submittedName>
</protein>
<dbReference type="InParanoid" id="A0A316VZZ1"/>
<dbReference type="GeneID" id="37037535"/>
<name>A0A316VZZ1_9BASI</name>
<dbReference type="Proteomes" id="UP000245783">
    <property type="component" value="Unassembled WGS sequence"/>
</dbReference>
<evidence type="ECO:0000313" key="2">
    <source>
        <dbReference type="Proteomes" id="UP000245783"/>
    </source>
</evidence>
<dbReference type="EMBL" id="KZ819386">
    <property type="protein sequence ID" value="PWN41861.1"/>
    <property type="molecule type" value="Genomic_DNA"/>
</dbReference>